<dbReference type="InterPro" id="IPR000440">
    <property type="entry name" value="NADH_UbQ/plastoQ_OxRdtase_su3"/>
</dbReference>
<dbReference type="InterPro" id="IPR038430">
    <property type="entry name" value="NDAH_ubi_oxred_su3_sf"/>
</dbReference>
<dbReference type="GO" id="GO:0008137">
    <property type="term" value="F:NADH dehydrogenase (ubiquinone) activity"/>
    <property type="evidence" value="ECO:0007669"/>
    <property type="project" value="InterPro"/>
</dbReference>
<comment type="subcellular location">
    <subcellularLocation>
        <location evidence="1">Membrane</location>
        <topology evidence="1">Multi-pass membrane protein</topology>
    </subcellularLocation>
</comment>
<feature type="transmembrane region" description="Helical" evidence="7">
    <location>
        <begin position="6"/>
        <end position="29"/>
    </location>
</feature>
<sequence length="118" mass="13353">MQSEWQFIVLFVLLAPIFPAAPIIINRLLGPHKPNRIKQETYECGIETVGDAWVQFKVQYYIYALVFVIFDVEAIFLFPIAAAYGSLDLFAIGAALLFILLLADGLIYAWGRGVLEWI</sequence>
<evidence type="ECO:0000256" key="7">
    <source>
        <dbReference type="SAM" id="Phobius"/>
    </source>
</evidence>
<feature type="transmembrane region" description="Helical" evidence="7">
    <location>
        <begin position="90"/>
        <end position="110"/>
    </location>
</feature>
<evidence type="ECO:0000256" key="3">
    <source>
        <dbReference type="ARBA" id="ARBA00022448"/>
    </source>
</evidence>
<comment type="similarity">
    <text evidence="2">Belongs to the complex I subunit 3 family.</text>
</comment>
<evidence type="ECO:0000256" key="5">
    <source>
        <dbReference type="ARBA" id="ARBA00022989"/>
    </source>
</evidence>
<dbReference type="GO" id="GO:0030964">
    <property type="term" value="C:NADH dehydrogenase complex"/>
    <property type="evidence" value="ECO:0007669"/>
    <property type="project" value="TreeGrafter"/>
</dbReference>
<evidence type="ECO:0000256" key="6">
    <source>
        <dbReference type="ARBA" id="ARBA00023136"/>
    </source>
</evidence>
<dbReference type="PANTHER" id="PTHR11058:SF9">
    <property type="entry name" value="NADH-UBIQUINONE OXIDOREDUCTASE CHAIN 3"/>
    <property type="match status" value="1"/>
</dbReference>
<gene>
    <name evidence="8" type="ORF">MNBD_CHLOROFLEXI01-3982</name>
</gene>
<evidence type="ECO:0000256" key="4">
    <source>
        <dbReference type="ARBA" id="ARBA00022692"/>
    </source>
</evidence>
<dbReference type="GO" id="GO:0016651">
    <property type="term" value="F:oxidoreductase activity, acting on NAD(P)H"/>
    <property type="evidence" value="ECO:0007669"/>
    <property type="project" value="InterPro"/>
</dbReference>
<dbReference type="PANTHER" id="PTHR11058">
    <property type="entry name" value="NADH-UBIQUINONE OXIDOREDUCTASE CHAIN 3"/>
    <property type="match status" value="1"/>
</dbReference>
<accession>A0A3B0VHE0</accession>
<keyword evidence="8" id="KW-0560">Oxidoreductase</keyword>
<reference evidence="8" key="1">
    <citation type="submission" date="2018-06" db="EMBL/GenBank/DDBJ databases">
        <authorList>
            <person name="Zhirakovskaya E."/>
        </authorList>
    </citation>
    <scope>NUCLEOTIDE SEQUENCE</scope>
</reference>
<dbReference type="Pfam" id="PF00507">
    <property type="entry name" value="Oxidored_q4"/>
    <property type="match status" value="1"/>
</dbReference>
<organism evidence="8">
    <name type="scientific">hydrothermal vent metagenome</name>
    <dbReference type="NCBI Taxonomy" id="652676"/>
    <lineage>
        <taxon>unclassified sequences</taxon>
        <taxon>metagenomes</taxon>
        <taxon>ecological metagenomes</taxon>
    </lineage>
</organism>
<feature type="transmembrane region" description="Helical" evidence="7">
    <location>
        <begin position="60"/>
        <end position="84"/>
    </location>
</feature>
<keyword evidence="3" id="KW-0813">Transport</keyword>
<evidence type="ECO:0000313" key="8">
    <source>
        <dbReference type="EMBL" id="VAW43008.1"/>
    </source>
</evidence>
<keyword evidence="5 7" id="KW-1133">Transmembrane helix</keyword>
<dbReference type="EC" id="1.6.5.3" evidence="8"/>
<evidence type="ECO:0000256" key="1">
    <source>
        <dbReference type="ARBA" id="ARBA00004141"/>
    </source>
</evidence>
<protein>
    <submittedName>
        <fullName evidence="8">NADH ubiquinone oxidoreductase chain A</fullName>
        <ecNumber evidence="8">1.6.5.3</ecNumber>
    </submittedName>
</protein>
<evidence type="ECO:0000256" key="2">
    <source>
        <dbReference type="ARBA" id="ARBA00008472"/>
    </source>
</evidence>
<dbReference type="AlphaFoldDB" id="A0A3B0VHE0"/>
<keyword evidence="6 7" id="KW-0472">Membrane</keyword>
<dbReference type="InterPro" id="IPR023043">
    <property type="entry name" value="NAD(P)H_OxRDtase_bac/plastid"/>
</dbReference>
<proteinExistence type="inferred from homology"/>
<dbReference type="HAMAP" id="MF_01394">
    <property type="entry name" value="NDH1_NuoA"/>
    <property type="match status" value="1"/>
</dbReference>
<name>A0A3B0VHE0_9ZZZZ</name>
<dbReference type="Gene3D" id="1.20.58.1610">
    <property type="entry name" value="NADH:ubiquinone/plastoquinone oxidoreductase, chain 3"/>
    <property type="match status" value="1"/>
</dbReference>
<keyword evidence="4 7" id="KW-0812">Transmembrane</keyword>
<dbReference type="EMBL" id="UOEU01000998">
    <property type="protein sequence ID" value="VAW43008.1"/>
    <property type="molecule type" value="Genomic_DNA"/>
</dbReference>
<keyword evidence="8" id="KW-0830">Ubiquinone</keyword>